<dbReference type="GO" id="GO:0000150">
    <property type="term" value="F:DNA strand exchange activity"/>
    <property type="evidence" value="ECO:0007669"/>
    <property type="project" value="InterPro"/>
</dbReference>
<organism evidence="2 4">
    <name type="scientific">Leclercia adecarboxylata</name>
    <dbReference type="NCBI Taxonomy" id="83655"/>
    <lineage>
        <taxon>Bacteria</taxon>
        <taxon>Pseudomonadati</taxon>
        <taxon>Pseudomonadota</taxon>
        <taxon>Gammaproteobacteria</taxon>
        <taxon>Enterobacterales</taxon>
        <taxon>Enterobacteriaceae</taxon>
        <taxon>Leclercia</taxon>
    </lineage>
</organism>
<name>A0A9X3YCN9_9ENTR</name>
<dbReference type="RefSeq" id="WP_191152326.1">
    <property type="nucleotide sequence ID" value="NZ_CP060824.1"/>
</dbReference>
<gene>
    <name evidence="2" type="ORF">OEZ79_17575</name>
    <name evidence="3" type="ORF">VOF76_23645</name>
</gene>
<sequence length="191" mass="22010">MPCYAYFTYPDRVSMDYHLVNTNDKEIIKKYRIQSIYVITECCVSHIAALERPQFSDLLNKKTVASDTLIVPNLTSIGIDALDIRKVIDLCKRKNLNIIIHSLELLSLNDISSCLDDFILLDIEKEKRKHKNRVDKAKKNGNILGRPEGSKHHHEIQELKDAGYSQMKISILLGINLSTVKRNWRNGIIEY</sequence>
<dbReference type="InterPro" id="IPR036162">
    <property type="entry name" value="Resolvase-like_N_sf"/>
</dbReference>
<dbReference type="AlphaFoldDB" id="A0A9X3YCN9"/>
<feature type="region of interest" description="Disordered" evidence="1">
    <location>
        <begin position="132"/>
        <end position="152"/>
    </location>
</feature>
<dbReference type="SUPFAM" id="SSF53041">
    <property type="entry name" value="Resolvase-like"/>
    <property type="match status" value="1"/>
</dbReference>
<dbReference type="Proteomes" id="UP001149314">
    <property type="component" value="Unassembled WGS sequence"/>
</dbReference>
<accession>A0A9X3YCN9</accession>
<comment type="caution">
    <text evidence="2">The sequence shown here is derived from an EMBL/GenBank/DDBJ whole genome shotgun (WGS) entry which is preliminary data.</text>
</comment>
<evidence type="ECO:0000313" key="4">
    <source>
        <dbReference type="Proteomes" id="UP001149314"/>
    </source>
</evidence>
<dbReference type="GO" id="GO:0003677">
    <property type="term" value="F:DNA binding"/>
    <property type="evidence" value="ECO:0007669"/>
    <property type="project" value="InterPro"/>
</dbReference>
<dbReference type="EMBL" id="JAYMCU010000097">
    <property type="protein sequence ID" value="MEC3939128.1"/>
    <property type="molecule type" value="Genomic_DNA"/>
</dbReference>
<keyword evidence="5" id="KW-1185">Reference proteome</keyword>
<dbReference type="Gene3D" id="3.40.50.1390">
    <property type="entry name" value="Resolvase, N-terminal catalytic domain"/>
    <property type="match status" value="1"/>
</dbReference>
<reference evidence="2" key="1">
    <citation type="journal article" date="2023" name="Genes Genomics">
        <title>Genomic insights of Leclercia adecarboxylata strains linked to an outbreak in public hospitals in Mexico.</title>
        <authorList>
            <person name="Barrios-Villa E."/>
            <person name="Pacheco-Flores B."/>
            <person name="Lozano-Zarain P."/>
            <person name="Del Campo-Ortega R."/>
            <person name="de Jesus Ascencio-Montiel I."/>
            <person name="Gonzalez-Leon M."/>
            <person name="Camorlinga-Ponce M."/>
            <person name="Gaytan Cervantes F.J."/>
            <person name="Gonzalez Torres C."/>
            <person name="Aguilar E."/>
            <person name="Gonzalez Ibarra J."/>
            <person name="Torres Lopez F.J."/>
            <person name="Rosas-Vargas H."/>
            <person name="Gonzalez-Bonilla C.R."/>
            <person name="Del Carmen Rocha-Gracia R."/>
        </authorList>
    </citation>
    <scope>NUCLEOTIDE SEQUENCE</scope>
    <source>
        <strain evidence="2">Lac40</strain>
    </source>
</reference>
<reference evidence="3 5" key="2">
    <citation type="submission" date="2024-01" db="EMBL/GenBank/DDBJ databases">
        <title>Comparative Genomics of Leclercia adecarboxylata Strains Isolated from Several Sources.</title>
        <authorList>
            <person name="Yescas-Zazueta V."/>
            <person name="Balbuena-Alonso M.G."/>
            <person name="Valencia D."/>
            <person name="Mendez-Pfeiffer P.A."/>
            <person name="Ballesteros-Monrreal M.G."/>
            <person name="Rocha-Gracia R.D.C."/>
            <person name="Barrios-Villa E."/>
        </authorList>
    </citation>
    <scope>NUCLEOTIDE SEQUENCE [LARGE SCALE GENOMIC DNA]</scope>
    <source>
        <strain evidence="3 5">33MEM</strain>
    </source>
</reference>
<proteinExistence type="predicted"/>
<protein>
    <recommendedName>
        <fullName evidence="6">Resolvase</fullName>
    </recommendedName>
</protein>
<evidence type="ECO:0008006" key="6">
    <source>
        <dbReference type="Google" id="ProtNLM"/>
    </source>
</evidence>
<dbReference type="EMBL" id="JAOURS010000021">
    <property type="protein sequence ID" value="MDC6640048.1"/>
    <property type="molecule type" value="Genomic_DNA"/>
</dbReference>
<evidence type="ECO:0000313" key="2">
    <source>
        <dbReference type="EMBL" id="MDC6640048.1"/>
    </source>
</evidence>
<dbReference type="Proteomes" id="UP001357437">
    <property type="component" value="Unassembled WGS sequence"/>
</dbReference>
<evidence type="ECO:0000256" key="1">
    <source>
        <dbReference type="SAM" id="MobiDB-lite"/>
    </source>
</evidence>
<evidence type="ECO:0000313" key="3">
    <source>
        <dbReference type="EMBL" id="MEC3939128.1"/>
    </source>
</evidence>
<evidence type="ECO:0000313" key="5">
    <source>
        <dbReference type="Proteomes" id="UP001357437"/>
    </source>
</evidence>